<dbReference type="FunFam" id="1.20.144.10:FF:000017">
    <property type="entry name" value="Diacylglycerol pyrophosphate phosphatase 1"/>
    <property type="match status" value="1"/>
</dbReference>
<keyword evidence="15" id="KW-1185">Reference proteome</keyword>
<evidence type="ECO:0000256" key="11">
    <source>
        <dbReference type="ARBA" id="ARBA00049007"/>
    </source>
</evidence>
<dbReference type="InterPro" id="IPR000192">
    <property type="entry name" value="Aminotrans_V_dom"/>
</dbReference>
<dbReference type="SUPFAM" id="SSF53383">
    <property type="entry name" value="PLP-dependent transferases"/>
    <property type="match status" value="1"/>
</dbReference>
<dbReference type="FunFam" id="3.40.640.10:FF:000010">
    <property type="entry name" value="Phosphoserine aminotransferase"/>
    <property type="match status" value="1"/>
</dbReference>
<feature type="transmembrane region" description="Helical" evidence="12">
    <location>
        <begin position="110"/>
        <end position="131"/>
    </location>
</feature>
<dbReference type="FunFam" id="3.90.1150.10:FF:000006">
    <property type="entry name" value="Phosphoserine aminotransferase"/>
    <property type="match status" value="1"/>
</dbReference>
<feature type="domain" description="Phosphatidic acid phosphatase type 2/haloperoxidase" evidence="13">
    <location>
        <begin position="110"/>
        <end position="254"/>
    </location>
</feature>
<gene>
    <name evidence="14" type="ORF">AZE42_00788</name>
</gene>
<keyword evidence="9" id="KW-0718">Serine biosynthesis</keyword>
<dbReference type="GO" id="GO:0030170">
    <property type="term" value="F:pyridoxal phosphate binding"/>
    <property type="evidence" value="ECO:0007669"/>
    <property type="project" value="TreeGrafter"/>
</dbReference>
<comment type="pathway">
    <text evidence="2">Amino-acid biosynthesis; L-serine biosynthesis; L-serine from 3-phospho-D-glycerate: step 2/3.</text>
</comment>
<feature type="transmembrane region" description="Helical" evidence="12">
    <location>
        <begin position="78"/>
        <end position="98"/>
    </location>
</feature>
<dbReference type="PANTHER" id="PTHR43247:SF1">
    <property type="entry name" value="PHOSPHOSERINE AMINOTRANSFERASE"/>
    <property type="match status" value="1"/>
</dbReference>
<evidence type="ECO:0000256" key="2">
    <source>
        <dbReference type="ARBA" id="ARBA00005099"/>
    </source>
</evidence>
<dbReference type="SMART" id="SM00014">
    <property type="entry name" value="acidPPc"/>
    <property type="match status" value="1"/>
</dbReference>
<comment type="catalytic activity">
    <reaction evidence="10">
        <text>4-(phosphooxy)-L-threonine + 2-oxoglutarate = (R)-3-hydroxy-2-oxo-4-phosphooxybutanoate + L-glutamate</text>
        <dbReference type="Rhea" id="RHEA:16573"/>
        <dbReference type="ChEBI" id="CHEBI:16810"/>
        <dbReference type="ChEBI" id="CHEBI:29985"/>
        <dbReference type="ChEBI" id="CHEBI:58452"/>
        <dbReference type="ChEBI" id="CHEBI:58538"/>
        <dbReference type="EC" id="2.6.1.52"/>
    </reaction>
</comment>
<evidence type="ECO:0000256" key="7">
    <source>
        <dbReference type="ARBA" id="ARBA00022679"/>
    </source>
</evidence>
<dbReference type="OrthoDB" id="1703350at2759"/>
<dbReference type="Pfam" id="PF01569">
    <property type="entry name" value="PAP2"/>
    <property type="match status" value="1"/>
</dbReference>
<dbReference type="InterPro" id="IPR015424">
    <property type="entry name" value="PyrdxlP-dep_Trfase"/>
</dbReference>
<dbReference type="EC" id="2.6.1.52" evidence="4"/>
<comment type="similarity">
    <text evidence="3">Belongs to the class-V pyridoxal-phosphate-dependent aminotransferase family. SerC subfamily.</text>
</comment>
<reference evidence="14 15" key="1">
    <citation type="submission" date="2016-03" db="EMBL/GenBank/DDBJ databases">
        <title>Comparative genomics of the ectomycorrhizal sister species Rhizopogon vinicolor and Rhizopogon vesiculosus (Basidiomycota: Boletales) reveals a divergence of the mating type B locus.</title>
        <authorList>
            <person name="Mujic A.B."/>
            <person name="Kuo A."/>
            <person name="Tritt A."/>
            <person name="Lipzen A."/>
            <person name="Chen C."/>
            <person name="Johnson J."/>
            <person name="Sharma A."/>
            <person name="Barry K."/>
            <person name="Grigoriev I.V."/>
            <person name="Spatafora J.W."/>
        </authorList>
    </citation>
    <scope>NUCLEOTIDE SEQUENCE [LARGE SCALE GENOMIC DNA]</scope>
    <source>
        <strain evidence="14 15">AM-OR11-056</strain>
    </source>
</reference>
<dbReference type="Pfam" id="PF00266">
    <property type="entry name" value="Aminotran_5"/>
    <property type="match status" value="1"/>
</dbReference>
<evidence type="ECO:0000256" key="12">
    <source>
        <dbReference type="SAM" id="Phobius"/>
    </source>
</evidence>
<dbReference type="UniPathway" id="UPA00135">
    <property type="reaction ID" value="UER00197"/>
</dbReference>
<dbReference type="InterPro" id="IPR036938">
    <property type="entry name" value="PAP2/HPO_sf"/>
</dbReference>
<comment type="caution">
    <text evidence="14">The sequence shown here is derived from an EMBL/GenBank/DDBJ whole genome shotgun (WGS) entry which is preliminary data.</text>
</comment>
<dbReference type="InterPro" id="IPR000326">
    <property type="entry name" value="PAP2/HPO"/>
</dbReference>
<dbReference type="GO" id="GO:0004648">
    <property type="term" value="F:O-phospho-L-serine:2-oxoglutarate aminotransferase activity"/>
    <property type="evidence" value="ECO:0007669"/>
    <property type="project" value="UniProtKB-EC"/>
</dbReference>
<dbReference type="STRING" id="180088.A0A1J8QT24"/>
<sequence>MVSLKFWNNPSYDRTTKRTDNKRRLKLLRSYAPDWTITILLAIIFFAIDGVHGFRREFSVNDETILFPFAVHERVPDIALYFIAIVAPLVIQLVVNLLTVRSFWDYHCSALGLILGLAITGAVTQFTKIAVGRPRPDLLARCMPISGSHDPTFGLSTDAICMNTDEFIMNDGWRSFPSGHSSLSHAGLGFLSFYLAGKMHLFDTRGHAHKAWISVTPICGAIMVAISRTMDYRHHWHDVVAGAILGLVVAYFAYRQYFPSLSSPMCHKPYSPRVRREEELPTTNPSAGHNVSYSDSEDVELVGGSVRPRQRVRLYTTQPLFEVMESRAINFGAGPSALPASVLQEVTKGLLNFSGTGIGVAEISHRSKEFTAYLQNVEQNIRKLLDVQPTHSILFTQGGGSTQFSAVVLNMLARHRLLHPELKDEDRVLDYVVTGSWSKKAAEEARRLGGTVNIAADSRKSSKDQKSFDNIPTADAYSFSKDPALIYYCANETVDGVEFSHDGTSPASFPFHLLPKNALIPLVGDHSSSFMSRPIPRLSDHAIIYAGAQKNIGPAGLTVLIVRNDCIVDVDAAARLGAIPVPICLSYKTLADHNSLYNTPPVLSIYVTGLVLEHMLQLGGLDYYADLTDRKSKKLYDVLKDGETKGVFKSKVKEGSGSQMNIVFDILGEGLLAKFIAGAEERGMKGIKGHRSVGGVRVSVYNAVTEDETDQLIAYMKQFAEQHEAHEEH</sequence>
<dbReference type="InterPro" id="IPR015421">
    <property type="entry name" value="PyrdxlP-dep_Trfase_major"/>
</dbReference>
<dbReference type="PANTHER" id="PTHR43247">
    <property type="entry name" value="PHOSPHOSERINE AMINOTRANSFERASE"/>
    <property type="match status" value="1"/>
</dbReference>
<evidence type="ECO:0000256" key="8">
    <source>
        <dbReference type="ARBA" id="ARBA00022898"/>
    </source>
</evidence>
<keyword evidence="7" id="KW-0808">Transferase</keyword>
<dbReference type="EMBL" id="LVVM01003459">
    <property type="protein sequence ID" value="OJA14836.1"/>
    <property type="molecule type" value="Genomic_DNA"/>
</dbReference>
<keyword evidence="12" id="KW-1133">Transmembrane helix</keyword>
<dbReference type="NCBIfam" id="NF003764">
    <property type="entry name" value="PRK05355.1"/>
    <property type="match status" value="1"/>
</dbReference>
<dbReference type="InterPro" id="IPR022278">
    <property type="entry name" value="Pser_aminoTfrase"/>
</dbReference>
<evidence type="ECO:0000256" key="4">
    <source>
        <dbReference type="ARBA" id="ARBA00013030"/>
    </source>
</evidence>
<proteinExistence type="inferred from homology"/>
<dbReference type="SUPFAM" id="SSF48317">
    <property type="entry name" value="Acid phosphatase/Vanadium-dependent haloperoxidase"/>
    <property type="match status" value="1"/>
</dbReference>
<dbReference type="Proteomes" id="UP000183567">
    <property type="component" value="Unassembled WGS sequence"/>
</dbReference>
<dbReference type="HAMAP" id="MF_00160">
    <property type="entry name" value="SerC_aminotrans_5"/>
    <property type="match status" value="1"/>
</dbReference>
<feature type="transmembrane region" description="Helical" evidence="12">
    <location>
        <begin position="236"/>
        <end position="254"/>
    </location>
</feature>
<keyword evidence="6" id="KW-0028">Amino-acid biosynthesis</keyword>
<comment type="cofactor">
    <cofactor evidence="1">
        <name>pyridoxal 5'-phosphate</name>
        <dbReference type="ChEBI" id="CHEBI:597326"/>
    </cofactor>
</comment>
<evidence type="ECO:0000259" key="13">
    <source>
        <dbReference type="SMART" id="SM00014"/>
    </source>
</evidence>
<evidence type="ECO:0000256" key="1">
    <source>
        <dbReference type="ARBA" id="ARBA00001933"/>
    </source>
</evidence>
<evidence type="ECO:0000256" key="10">
    <source>
        <dbReference type="ARBA" id="ARBA00047630"/>
    </source>
</evidence>
<evidence type="ECO:0000313" key="14">
    <source>
        <dbReference type="EMBL" id="OJA14836.1"/>
    </source>
</evidence>
<keyword evidence="5" id="KW-0032">Aminotransferase</keyword>
<comment type="catalytic activity">
    <reaction evidence="11">
        <text>O-phospho-L-serine + 2-oxoglutarate = 3-phosphooxypyruvate + L-glutamate</text>
        <dbReference type="Rhea" id="RHEA:14329"/>
        <dbReference type="ChEBI" id="CHEBI:16810"/>
        <dbReference type="ChEBI" id="CHEBI:18110"/>
        <dbReference type="ChEBI" id="CHEBI:29985"/>
        <dbReference type="ChEBI" id="CHEBI:57524"/>
        <dbReference type="EC" id="2.6.1.52"/>
    </reaction>
</comment>
<organism evidence="14 15">
    <name type="scientific">Rhizopogon vesiculosus</name>
    <dbReference type="NCBI Taxonomy" id="180088"/>
    <lineage>
        <taxon>Eukaryota</taxon>
        <taxon>Fungi</taxon>
        <taxon>Dikarya</taxon>
        <taxon>Basidiomycota</taxon>
        <taxon>Agaricomycotina</taxon>
        <taxon>Agaricomycetes</taxon>
        <taxon>Agaricomycetidae</taxon>
        <taxon>Boletales</taxon>
        <taxon>Suillineae</taxon>
        <taxon>Rhizopogonaceae</taxon>
        <taxon>Rhizopogon</taxon>
    </lineage>
</organism>
<protein>
    <recommendedName>
        <fullName evidence="4">phosphoserine transaminase</fullName>
        <ecNumber evidence="4">2.6.1.52</ecNumber>
    </recommendedName>
</protein>
<feature type="transmembrane region" description="Helical" evidence="12">
    <location>
        <begin position="31"/>
        <end position="48"/>
    </location>
</feature>
<dbReference type="AlphaFoldDB" id="A0A1J8QT24"/>
<dbReference type="InterPro" id="IPR015422">
    <property type="entry name" value="PyrdxlP-dep_Trfase_small"/>
</dbReference>
<dbReference type="Gene3D" id="3.40.640.10">
    <property type="entry name" value="Type I PLP-dependent aspartate aminotransferase-like (Major domain)"/>
    <property type="match status" value="1"/>
</dbReference>
<dbReference type="GO" id="GO:0005737">
    <property type="term" value="C:cytoplasm"/>
    <property type="evidence" value="ECO:0007669"/>
    <property type="project" value="TreeGrafter"/>
</dbReference>
<feature type="transmembrane region" description="Helical" evidence="12">
    <location>
        <begin position="211"/>
        <end position="230"/>
    </location>
</feature>
<dbReference type="Gene3D" id="3.90.1150.10">
    <property type="entry name" value="Aspartate Aminotransferase, domain 1"/>
    <property type="match status" value="1"/>
</dbReference>
<evidence type="ECO:0000256" key="5">
    <source>
        <dbReference type="ARBA" id="ARBA00022576"/>
    </source>
</evidence>
<evidence type="ECO:0000256" key="6">
    <source>
        <dbReference type="ARBA" id="ARBA00022605"/>
    </source>
</evidence>
<accession>A0A1J8QT24</accession>
<dbReference type="CDD" id="cd03390">
    <property type="entry name" value="PAP2_containing_1_like"/>
    <property type="match status" value="1"/>
</dbReference>
<evidence type="ECO:0000313" key="15">
    <source>
        <dbReference type="Proteomes" id="UP000183567"/>
    </source>
</evidence>
<name>A0A1J8QT24_9AGAM</name>
<evidence type="ECO:0000256" key="9">
    <source>
        <dbReference type="ARBA" id="ARBA00023299"/>
    </source>
</evidence>
<keyword evidence="12" id="KW-0472">Membrane</keyword>
<keyword evidence="12" id="KW-0812">Transmembrane</keyword>
<dbReference type="GO" id="GO:0006564">
    <property type="term" value="P:L-serine biosynthetic process"/>
    <property type="evidence" value="ECO:0007669"/>
    <property type="project" value="UniProtKB-KW"/>
</dbReference>
<evidence type="ECO:0000256" key="3">
    <source>
        <dbReference type="ARBA" id="ARBA00006904"/>
    </source>
</evidence>
<keyword evidence="8" id="KW-0663">Pyridoxal phosphate</keyword>
<dbReference type="Gene3D" id="1.20.144.10">
    <property type="entry name" value="Phosphatidic acid phosphatase type 2/haloperoxidase"/>
    <property type="match status" value="1"/>
</dbReference>